<dbReference type="EMBL" id="FOQA01000007">
    <property type="protein sequence ID" value="SFI16379.1"/>
    <property type="molecule type" value="Genomic_DNA"/>
</dbReference>
<dbReference type="EC" id="5.4.99.-" evidence="7"/>
<dbReference type="CDD" id="cd00165">
    <property type="entry name" value="S4"/>
    <property type="match status" value="1"/>
</dbReference>
<dbReference type="InterPro" id="IPR006224">
    <property type="entry name" value="PsdUridine_synth_RluA-like_CS"/>
</dbReference>
<dbReference type="RefSeq" id="WP_093372874.1">
    <property type="nucleotide sequence ID" value="NZ_FOQA01000007.1"/>
</dbReference>
<keyword evidence="10" id="KW-1185">Reference proteome</keyword>
<dbReference type="SMART" id="SM00363">
    <property type="entry name" value="S4"/>
    <property type="match status" value="1"/>
</dbReference>
<dbReference type="InterPro" id="IPR006225">
    <property type="entry name" value="PsdUridine_synth_RluC/D"/>
</dbReference>
<comment type="catalytic activity">
    <reaction evidence="1 7">
        <text>a uridine in RNA = a pseudouridine in RNA</text>
        <dbReference type="Rhea" id="RHEA:48348"/>
        <dbReference type="Rhea" id="RHEA-COMP:12068"/>
        <dbReference type="Rhea" id="RHEA-COMP:12069"/>
        <dbReference type="ChEBI" id="CHEBI:65314"/>
        <dbReference type="ChEBI" id="CHEBI:65315"/>
    </reaction>
</comment>
<evidence type="ECO:0000256" key="6">
    <source>
        <dbReference type="PROSITE-ProRule" id="PRU00182"/>
    </source>
</evidence>
<dbReference type="InterPro" id="IPR020103">
    <property type="entry name" value="PsdUridine_synth_cat_dom_sf"/>
</dbReference>
<dbReference type="Pfam" id="PF00849">
    <property type="entry name" value="PseudoU_synth_2"/>
    <property type="match status" value="1"/>
</dbReference>
<dbReference type="Pfam" id="PF01479">
    <property type="entry name" value="S4"/>
    <property type="match status" value="1"/>
</dbReference>
<feature type="active site" evidence="5">
    <location>
        <position position="139"/>
    </location>
</feature>
<evidence type="ECO:0000256" key="4">
    <source>
        <dbReference type="ARBA" id="ARBA00023235"/>
    </source>
</evidence>
<dbReference type="CDD" id="cd02869">
    <property type="entry name" value="PseudoU_synth_RluA_like"/>
    <property type="match status" value="1"/>
</dbReference>
<dbReference type="SUPFAM" id="SSF55174">
    <property type="entry name" value="Alpha-L RNA-binding motif"/>
    <property type="match status" value="1"/>
</dbReference>
<proteinExistence type="inferred from homology"/>
<evidence type="ECO:0000313" key="9">
    <source>
        <dbReference type="EMBL" id="SFI16379.1"/>
    </source>
</evidence>
<evidence type="ECO:0000256" key="2">
    <source>
        <dbReference type="ARBA" id="ARBA00010876"/>
    </source>
</evidence>
<dbReference type="Proteomes" id="UP000199287">
    <property type="component" value="Unassembled WGS sequence"/>
</dbReference>
<evidence type="ECO:0000259" key="8">
    <source>
        <dbReference type="SMART" id="SM00363"/>
    </source>
</evidence>
<keyword evidence="4 7" id="KW-0413">Isomerase</keyword>
<evidence type="ECO:0000313" key="10">
    <source>
        <dbReference type="Proteomes" id="UP000199287"/>
    </source>
</evidence>
<dbReference type="PROSITE" id="PS01129">
    <property type="entry name" value="PSI_RLU"/>
    <property type="match status" value="1"/>
</dbReference>
<evidence type="ECO:0000256" key="5">
    <source>
        <dbReference type="PIRSR" id="PIRSR606225-1"/>
    </source>
</evidence>
<organism evidence="9 10">
    <name type="scientific">Tindallia magadiensis</name>
    <dbReference type="NCBI Taxonomy" id="69895"/>
    <lineage>
        <taxon>Bacteria</taxon>
        <taxon>Bacillati</taxon>
        <taxon>Bacillota</taxon>
        <taxon>Clostridia</taxon>
        <taxon>Peptostreptococcales</taxon>
        <taxon>Tindalliaceae</taxon>
        <taxon>Tindallia</taxon>
    </lineage>
</organism>
<dbReference type="SUPFAM" id="SSF55120">
    <property type="entry name" value="Pseudouridine synthase"/>
    <property type="match status" value="1"/>
</dbReference>
<dbReference type="InterPro" id="IPR050188">
    <property type="entry name" value="RluA_PseudoU_synthase"/>
</dbReference>
<protein>
    <recommendedName>
        <fullName evidence="7">Pseudouridine synthase</fullName>
        <ecNumber evidence="7">5.4.99.-</ecNumber>
    </recommendedName>
</protein>
<evidence type="ECO:0000256" key="7">
    <source>
        <dbReference type="RuleBase" id="RU362028"/>
    </source>
</evidence>
<dbReference type="InterPro" id="IPR006145">
    <property type="entry name" value="PsdUridine_synth_RsuA/RluA"/>
</dbReference>
<dbReference type="PROSITE" id="PS50889">
    <property type="entry name" value="S4"/>
    <property type="match status" value="1"/>
</dbReference>
<accession>A0A1I3FYU7</accession>
<evidence type="ECO:0000256" key="1">
    <source>
        <dbReference type="ARBA" id="ARBA00000073"/>
    </source>
</evidence>
<comment type="function">
    <text evidence="7">Responsible for synthesis of pseudouridine from uracil.</text>
</comment>
<dbReference type="GO" id="GO:0120159">
    <property type="term" value="F:rRNA pseudouridine synthase activity"/>
    <property type="evidence" value="ECO:0007669"/>
    <property type="project" value="UniProtKB-ARBA"/>
</dbReference>
<dbReference type="InterPro" id="IPR002942">
    <property type="entry name" value="S4_RNA-bd"/>
</dbReference>
<dbReference type="PANTHER" id="PTHR21600">
    <property type="entry name" value="MITOCHONDRIAL RNA PSEUDOURIDINE SYNTHASE"/>
    <property type="match status" value="1"/>
</dbReference>
<sequence>MGKKQFKADDHHDGLRLDQFLVTQMEEHSRSFLQKCIKEHKVLVNDKTQKNRYVIKTGDIISVDLIEPEELQVEAENIPIDIVYEDDFLVVINKPQNLVVHPSAGHWQGTLVNALLFHCKDGLSGINGMIRPGIVHRIDKDTSGLLVVAKTDHAHKHLAKQLSEHTMLRSYKAVVRGVIEEDEIKIDAPIGRHTVQRKKMAVVKEGKSAITNIKVLQRYHNHTLIHASLETGRTHQIRVHMAYIGHPVVGDELYSRPEKHFNLKGQALHAYELGFLHPETNKLVHFNAPLPSYFESLLKMI</sequence>
<dbReference type="Gene3D" id="3.10.290.10">
    <property type="entry name" value="RNA-binding S4 domain"/>
    <property type="match status" value="1"/>
</dbReference>
<dbReference type="OrthoDB" id="9807829at2"/>
<dbReference type="Gene3D" id="3.30.2350.10">
    <property type="entry name" value="Pseudouridine synthase"/>
    <property type="match status" value="1"/>
</dbReference>
<dbReference type="STRING" id="69895.SAMN05192551_107111"/>
<name>A0A1I3FYU7_9FIRM</name>
<keyword evidence="3 6" id="KW-0694">RNA-binding</keyword>
<dbReference type="PANTHER" id="PTHR21600:SF44">
    <property type="entry name" value="RIBOSOMAL LARGE SUBUNIT PSEUDOURIDINE SYNTHASE D"/>
    <property type="match status" value="1"/>
</dbReference>
<dbReference type="NCBIfam" id="TIGR00005">
    <property type="entry name" value="rluA_subfam"/>
    <property type="match status" value="1"/>
</dbReference>
<dbReference type="GO" id="GO:0000455">
    <property type="term" value="P:enzyme-directed rRNA pseudouridine synthesis"/>
    <property type="evidence" value="ECO:0007669"/>
    <property type="project" value="UniProtKB-ARBA"/>
</dbReference>
<gene>
    <name evidence="9" type="ORF">SAMN05192551_107111</name>
</gene>
<dbReference type="FunFam" id="3.30.2350.10:FF:000006">
    <property type="entry name" value="Pseudouridine synthase"/>
    <property type="match status" value="1"/>
</dbReference>
<comment type="similarity">
    <text evidence="2 7">Belongs to the pseudouridine synthase RluA family.</text>
</comment>
<reference evidence="10" key="1">
    <citation type="submission" date="2016-10" db="EMBL/GenBank/DDBJ databases">
        <authorList>
            <person name="Varghese N."/>
            <person name="Submissions S."/>
        </authorList>
    </citation>
    <scope>NUCLEOTIDE SEQUENCE [LARGE SCALE GENOMIC DNA]</scope>
    <source>
        <strain evidence="10">Z-7934</strain>
    </source>
</reference>
<dbReference type="GO" id="GO:0003723">
    <property type="term" value="F:RNA binding"/>
    <property type="evidence" value="ECO:0007669"/>
    <property type="project" value="UniProtKB-KW"/>
</dbReference>
<feature type="domain" description="RNA-binding S4" evidence="8">
    <location>
        <begin position="15"/>
        <end position="79"/>
    </location>
</feature>
<dbReference type="AlphaFoldDB" id="A0A1I3FYU7"/>
<dbReference type="InterPro" id="IPR036986">
    <property type="entry name" value="S4_RNA-bd_sf"/>
</dbReference>
<evidence type="ECO:0000256" key="3">
    <source>
        <dbReference type="ARBA" id="ARBA00022884"/>
    </source>
</evidence>